<keyword evidence="3" id="KW-1185">Reference proteome</keyword>
<dbReference type="EMBL" id="BOOO01000015">
    <property type="protein sequence ID" value="GII29582.1"/>
    <property type="molecule type" value="Genomic_DNA"/>
</dbReference>
<feature type="domain" description="AMIN-like" evidence="1">
    <location>
        <begin position="10"/>
        <end position="134"/>
    </location>
</feature>
<evidence type="ECO:0000259" key="1">
    <source>
        <dbReference type="Pfam" id="PF24837"/>
    </source>
</evidence>
<evidence type="ECO:0000313" key="3">
    <source>
        <dbReference type="Proteomes" id="UP000650628"/>
    </source>
</evidence>
<name>A0A8J3TPD1_9ACTN</name>
<evidence type="ECO:0000313" key="2">
    <source>
        <dbReference type="EMBL" id="GII29582.1"/>
    </source>
</evidence>
<comment type="caution">
    <text evidence="2">The sequence shown here is derived from an EMBL/GenBank/DDBJ whole genome shotgun (WGS) entry which is preliminary data.</text>
</comment>
<gene>
    <name evidence="2" type="ORF">Pmi06nite_30240</name>
</gene>
<sequence>MERSPAPPPTVTGVRYARHATFDRVVVDLAGARTGYSVNWVPKLVQDGSGAVVKIKGGAYLQITLFPAYAHNEAGQPTWKGPREVAVKLPNVTHVVKTGDFEGVVGVGLVLKHKAGFRVIEQSSPTRLVVDVAH</sequence>
<protein>
    <recommendedName>
        <fullName evidence="1">AMIN-like domain-containing protein</fullName>
    </recommendedName>
</protein>
<organism evidence="2 3">
    <name type="scientific">Planotetraspora mira</name>
    <dbReference type="NCBI Taxonomy" id="58121"/>
    <lineage>
        <taxon>Bacteria</taxon>
        <taxon>Bacillati</taxon>
        <taxon>Actinomycetota</taxon>
        <taxon>Actinomycetes</taxon>
        <taxon>Streptosporangiales</taxon>
        <taxon>Streptosporangiaceae</taxon>
        <taxon>Planotetraspora</taxon>
    </lineage>
</organism>
<accession>A0A8J3TPD1</accession>
<reference evidence="2 3" key="1">
    <citation type="submission" date="2021-01" db="EMBL/GenBank/DDBJ databases">
        <title>Whole genome shotgun sequence of Planotetraspora mira NBRC 15435.</title>
        <authorList>
            <person name="Komaki H."/>
            <person name="Tamura T."/>
        </authorList>
    </citation>
    <scope>NUCLEOTIDE SEQUENCE [LARGE SCALE GENOMIC DNA]</scope>
    <source>
        <strain evidence="2 3">NBRC 15435</strain>
    </source>
</reference>
<dbReference type="AlphaFoldDB" id="A0A8J3TPD1"/>
<dbReference type="Proteomes" id="UP000650628">
    <property type="component" value="Unassembled WGS sequence"/>
</dbReference>
<proteinExistence type="predicted"/>
<dbReference type="InterPro" id="IPR056303">
    <property type="entry name" value="AMIN-like"/>
</dbReference>
<dbReference type="Pfam" id="PF24837">
    <property type="entry name" value="AMIN-like"/>
    <property type="match status" value="1"/>
</dbReference>